<feature type="domain" description="Conserved hypothetical protein CHP02391" evidence="1">
    <location>
        <begin position="129"/>
        <end position="245"/>
    </location>
</feature>
<proteinExistence type="predicted"/>
<reference evidence="2 3" key="1">
    <citation type="journal article" date="2015" name="Stand. Genomic Sci.">
        <title>Genomic Encyclopedia of Bacterial and Archaeal Type Strains, Phase III: the genomes of soil and plant-associated and newly described type strains.</title>
        <authorList>
            <person name="Whitman W.B."/>
            <person name="Woyke T."/>
            <person name="Klenk H.P."/>
            <person name="Zhou Y."/>
            <person name="Lilburn T.G."/>
            <person name="Beck B.J."/>
            <person name="De Vos P."/>
            <person name="Vandamme P."/>
            <person name="Eisen J.A."/>
            <person name="Garrity G."/>
            <person name="Hugenholtz P."/>
            <person name="Kyrpides N.C."/>
        </authorList>
    </citation>
    <scope>NUCLEOTIDE SEQUENCE [LARGE SCALE GENOMIC DNA]</scope>
    <source>
        <strain evidence="2 3">DSM 64</strain>
    </source>
</reference>
<evidence type="ECO:0000313" key="3">
    <source>
        <dbReference type="Proteomes" id="UP000321485"/>
    </source>
</evidence>
<name>A0A561XXP9_ACIDE</name>
<dbReference type="Proteomes" id="UP000321485">
    <property type="component" value="Unassembled WGS sequence"/>
</dbReference>
<accession>A0A561XXP9</accession>
<dbReference type="RefSeq" id="WP_056059009.1">
    <property type="nucleotide sequence ID" value="NZ_VJWE01000003.1"/>
</dbReference>
<dbReference type="NCBIfam" id="TIGR02391">
    <property type="entry name" value="hypoth_ymh"/>
    <property type="match status" value="1"/>
</dbReference>
<comment type="caution">
    <text evidence="2">The sequence shown here is derived from an EMBL/GenBank/DDBJ whole genome shotgun (WGS) entry which is preliminary data.</text>
</comment>
<dbReference type="EMBL" id="VJWE01000003">
    <property type="protein sequence ID" value="TWG40894.1"/>
    <property type="molecule type" value="Genomic_DNA"/>
</dbReference>
<evidence type="ECO:0000313" key="2">
    <source>
        <dbReference type="EMBL" id="TWG40894.1"/>
    </source>
</evidence>
<gene>
    <name evidence="2" type="ORF">ATF69_0400</name>
</gene>
<evidence type="ECO:0000259" key="1">
    <source>
        <dbReference type="Pfam" id="PF09509"/>
    </source>
</evidence>
<dbReference type="InterPro" id="IPR012654">
    <property type="entry name" value="CHP02391"/>
</dbReference>
<dbReference type="AlphaFoldDB" id="A0A561XXP9"/>
<dbReference type="GeneID" id="51109483"/>
<sequence>MPTQWKNEEDLSEGIRKLMYRMDALGAPSLKSDIEANGVSVSVQESAFRNTIREVFGTDSPEFEEFGNVQMLQGPLRVGMSAGEVALARLRGRDYMVHVLSELIQRLQQKIIELRRRIEACSLPSASEELHPVVATATKDLVASGHAWEALFAAGKALVLHVKQRSGRTDLEGVALMRTVFSKNSPILKFNELATASDLDEQEGMMHLYEGAVMALRNPGGHGFPTGPDERAMQYIQLLSLLAARVDEATR</sequence>
<protein>
    <submittedName>
        <fullName evidence="2">Uncharacterized protein (TIGR02391 family)</fullName>
    </submittedName>
</protein>
<dbReference type="Pfam" id="PF09509">
    <property type="entry name" value="Hypoth_Ymh"/>
    <property type="match status" value="1"/>
</dbReference>
<organism evidence="2 3">
    <name type="scientific">Acidovorax delafieldii</name>
    <name type="common">Pseudomonas delafieldii</name>
    <dbReference type="NCBI Taxonomy" id="47920"/>
    <lineage>
        <taxon>Bacteria</taxon>
        <taxon>Pseudomonadati</taxon>
        <taxon>Pseudomonadota</taxon>
        <taxon>Betaproteobacteria</taxon>
        <taxon>Burkholderiales</taxon>
        <taxon>Comamonadaceae</taxon>
        <taxon>Acidovorax</taxon>
    </lineage>
</organism>